<sequence length="82" mass="9380">MSNKIAIVLLIVVTISYGRKYCGKTLMSEMFKACVDVNCERESTFQKIPINHFKSSSFYQGISDVCCKRECTPSFMKQFCCL</sequence>
<dbReference type="SMART" id="SM00078">
    <property type="entry name" value="IlGF"/>
    <property type="match status" value="1"/>
</dbReference>
<dbReference type="InterPro" id="IPR016179">
    <property type="entry name" value="Insulin-like"/>
</dbReference>
<feature type="signal peptide" evidence="3">
    <location>
        <begin position="1"/>
        <end position="18"/>
    </location>
</feature>
<evidence type="ECO:0000313" key="5">
    <source>
        <dbReference type="Proteomes" id="UP000887540"/>
    </source>
</evidence>
<name>A0A914EB73_9BILA</name>
<dbReference type="GO" id="GO:0005576">
    <property type="term" value="C:extracellular region"/>
    <property type="evidence" value="ECO:0007669"/>
    <property type="project" value="InterPro"/>
</dbReference>
<proteinExistence type="inferred from homology"/>
<dbReference type="Proteomes" id="UP000887540">
    <property type="component" value="Unplaced"/>
</dbReference>
<dbReference type="SUPFAM" id="SSF56994">
    <property type="entry name" value="Insulin-like"/>
    <property type="match status" value="1"/>
</dbReference>
<dbReference type="PROSITE" id="PS00262">
    <property type="entry name" value="INSULIN"/>
    <property type="match status" value="1"/>
</dbReference>
<feature type="chain" id="PRO_5038012390" evidence="3">
    <location>
        <begin position="19"/>
        <end position="82"/>
    </location>
</feature>
<accession>A0A914EB73</accession>
<feature type="domain" description="Insulin-like" evidence="4">
    <location>
        <begin position="19"/>
        <end position="80"/>
    </location>
</feature>
<evidence type="ECO:0000256" key="3">
    <source>
        <dbReference type="SAM" id="SignalP"/>
    </source>
</evidence>
<keyword evidence="5" id="KW-1185">Reference proteome</keyword>
<reference evidence="6" key="1">
    <citation type="submission" date="2022-11" db="UniProtKB">
        <authorList>
            <consortium name="WormBaseParasite"/>
        </authorList>
    </citation>
    <scope>IDENTIFICATION</scope>
</reference>
<dbReference type="AlphaFoldDB" id="A0A914EB73"/>
<protein>
    <submittedName>
        <fullName evidence="6">Insulin-like domain-containing protein</fullName>
    </submittedName>
</protein>
<organism evidence="5 6">
    <name type="scientific">Acrobeloides nanus</name>
    <dbReference type="NCBI Taxonomy" id="290746"/>
    <lineage>
        <taxon>Eukaryota</taxon>
        <taxon>Metazoa</taxon>
        <taxon>Ecdysozoa</taxon>
        <taxon>Nematoda</taxon>
        <taxon>Chromadorea</taxon>
        <taxon>Rhabditida</taxon>
        <taxon>Tylenchina</taxon>
        <taxon>Cephalobomorpha</taxon>
        <taxon>Cephaloboidea</taxon>
        <taxon>Cephalobidae</taxon>
        <taxon>Acrobeloides</taxon>
    </lineage>
</organism>
<keyword evidence="2 3" id="KW-0732">Signal</keyword>
<dbReference type="Gene3D" id="1.10.100.10">
    <property type="entry name" value="Insulin-like"/>
    <property type="match status" value="1"/>
</dbReference>
<evidence type="ECO:0000259" key="4">
    <source>
        <dbReference type="SMART" id="SM00078"/>
    </source>
</evidence>
<dbReference type="InterPro" id="IPR022353">
    <property type="entry name" value="Insulin_CS"/>
</dbReference>
<dbReference type="GO" id="GO:0005179">
    <property type="term" value="F:hormone activity"/>
    <property type="evidence" value="ECO:0007669"/>
    <property type="project" value="InterPro"/>
</dbReference>
<comment type="similarity">
    <text evidence="1">Belongs to the insulin family.</text>
</comment>
<dbReference type="WBParaSite" id="ACRNAN_scaffold6594.g16057.t1">
    <property type="protein sequence ID" value="ACRNAN_scaffold6594.g16057.t1"/>
    <property type="gene ID" value="ACRNAN_scaffold6594.g16057"/>
</dbReference>
<evidence type="ECO:0000313" key="6">
    <source>
        <dbReference type="WBParaSite" id="ACRNAN_scaffold6594.g16057.t1"/>
    </source>
</evidence>
<evidence type="ECO:0000256" key="1">
    <source>
        <dbReference type="ARBA" id="ARBA00009034"/>
    </source>
</evidence>
<evidence type="ECO:0000256" key="2">
    <source>
        <dbReference type="ARBA" id="ARBA00022729"/>
    </source>
</evidence>
<dbReference type="InterPro" id="IPR036438">
    <property type="entry name" value="Insulin-like_sf"/>
</dbReference>